<dbReference type="PANTHER" id="PTHR34791">
    <property type="entry name" value="OS02G0272100 PROTEIN"/>
    <property type="match status" value="1"/>
</dbReference>
<organism evidence="1 2">
    <name type="scientific">Eragrostis curvula</name>
    <name type="common">weeping love grass</name>
    <dbReference type="NCBI Taxonomy" id="38414"/>
    <lineage>
        <taxon>Eukaryota</taxon>
        <taxon>Viridiplantae</taxon>
        <taxon>Streptophyta</taxon>
        <taxon>Embryophyta</taxon>
        <taxon>Tracheophyta</taxon>
        <taxon>Spermatophyta</taxon>
        <taxon>Magnoliopsida</taxon>
        <taxon>Liliopsida</taxon>
        <taxon>Poales</taxon>
        <taxon>Poaceae</taxon>
        <taxon>PACMAD clade</taxon>
        <taxon>Chloridoideae</taxon>
        <taxon>Eragrostideae</taxon>
        <taxon>Eragrostidinae</taxon>
        <taxon>Eragrostis</taxon>
    </lineage>
</organism>
<comment type="caution">
    <text evidence="1">The sequence shown here is derived from an EMBL/GenBank/DDBJ whole genome shotgun (WGS) entry which is preliminary data.</text>
</comment>
<reference evidence="1 2" key="1">
    <citation type="journal article" date="2019" name="Sci. Rep.">
        <title>A high-quality genome of Eragrostis curvula grass provides insights into Poaceae evolution and supports new strategies to enhance forage quality.</title>
        <authorList>
            <person name="Carballo J."/>
            <person name="Santos B.A.C.M."/>
            <person name="Zappacosta D."/>
            <person name="Garbus I."/>
            <person name="Selva J.P."/>
            <person name="Gallo C.A."/>
            <person name="Diaz A."/>
            <person name="Albertini E."/>
            <person name="Caccamo M."/>
            <person name="Echenique V."/>
        </authorList>
    </citation>
    <scope>NUCLEOTIDE SEQUENCE [LARGE SCALE GENOMIC DNA]</scope>
    <source>
        <strain evidence="2">cv. Victoria</strain>
        <tissue evidence="1">Leaf</tissue>
    </source>
</reference>
<dbReference type="SUPFAM" id="SSF81383">
    <property type="entry name" value="F-box domain"/>
    <property type="match status" value="1"/>
</dbReference>
<keyword evidence="2" id="KW-1185">Reference proteome</keyword>
<feature type="non-terminal residue" evidence="1">
    <location>
        <position position="1"/>
    </location>
</feature>
<dbReference type="EMBL" id="RWGY01000029">
    <property type="protein sequence ID" value="TVU19036.1"/>
    <property type="molecule type" value="Genomic_DNA"/>
</dbReference>
<sequence>MARVSPLHKVIEAGRWDEERPLGRLFLVVHAAFLDAGFAPLPHPAGKRGPIPKEAGRTASALSLRYTAPELLRRRHAQASVVLRQQVYGRKIIFYVQRGDGRPVASSWVAVDALAAGALLSGGLDATALALRRDATLMALWRGLRDALCRRAHVDLCRGNGVALEPTFVSLPGDVVLAILARVAEGVDLVRVERTCATLRRLVAEHDRELWKPRYEAAVAQASSPFDSCGSTAALSWRERYERVNSTRLSLRLARLLSSNLDNMLNRSRRCGCCNPPADPDAERRRSRVAGGWRAAARIGRVPISRGQDQEEWRHGAGTPRRNAGDCGMWIRFFSVRTGRQPQFRA</sequence>
<dbReference type="AlphaFoldDB" id="A0A5J9U627"/>
<evidence type="ECO:0000313" key="1">
    <source>
        <dbReference type="EMBL" id="TVU19036.1"/>
    </source>
</evidence>
<name>A0A5J9U627_9POAL</name>
<proteinExistence type="predicted"/>
<dbReference type="PANTHER" id="PTHR34791:SF1">
    <property type="entry name" value="OS02G0272100 PROTEIN"/>
    <property type="match status" value="1"/>
</dbReference>
<evidence type="ECO:0008006" key="3">
    <source>
        <dbReference type="Google" id="ProtNLM"/>
    </source>
</evidence>
<dbReference type="Proteomes" id="UP000324897">
    <property type="component" value="Chromosome 7"/>
</dbReference>
<gene>
    <name evidence="1" type="ORF">EJB05_35163</name>
</gene>
<dbReference type="OrthoDB" id="684434at2759"/>
<protein>
    <recommendedName>
        <fullName evidence="3">F-box domain-containing protein</fullName>
    </recommendedName>
</protein>
<dbReference type="Gramene" id="TVU19036">
    <property type="protein sequence ID" value="TVU19036"/>
    <property type="gene ID" value="EJB05_35163"/>
</dbReference>
<accession>A0A5J9U627</accession>
<evidence type="ECO:0000313" key="2">
    <source>
        <dbReference type="Proteomes" id="UP000324897"/>
    </source>
</evidence>
<dbReference type="InterPro" id="IPR036047">
    <property type="entry name" value="F-box-like_dom_sf"/>
</dbReference>